<dbReference type="Proteomes" id="UP000054018">
    <property type="component" value="Unassembled WGS sequence"/>
</dbReference>
<proteinExistence type="predicted"/>
<dbReference type="AlphaFoldDB" id="A0A0C9YS22"/>
<protein>
    <submittedName>
        <fullName evidence="1">Unplaced genomic scaffold scaffold_10, whole genome shotgun sequence</fullName>
    </submittedName>
</protein>
<evidence type="ECO:0000313" key="1">
    <source>
        <dbReference type="EMBL" id="KIK27810.1"/>
    </source>
</evidence>
<name>A0A0C9YS22_9AGAM</name>
<reference evidence="2" key="2">
    <citation type="submission" date="2015-01" db="EMBL/GenBank/DDBJ databases">
        <title>Evolutionary Origins and Diversification of the Mycorrhizal Mutualists.</title>
        <authorList>
            <consortium name="DOE Joint Genome Institute"/>
            <consortium name="Mycorrhizal Genomics Consortium"/>
            <person name="Kohler A."/>
            <person name="Kuo A."/>
            <person name="Nagy L.G."/>
            <person name="Floudas D."/>
            <person name="Copeland A."/>
            <person name="Barry K.W."/>
            <person name="Cichocki N."/>
            <person name="Veneault-Fourrey C."/>
            <person name="LaButti K."/>
            <person name="Lindquist E.A."/>
            <person name="Lipzen A."/>
            <person name="Lundell T."/>
            <person name="Morin E."/>
            <person name="Murat C."/>
            <person name="Riley R."/>
            <person name="Ohm R."/>
            <person name="Sun H."/>
            <person name="Tunlid A."/>
            <person name="Henrissat B."/>
            <person name="Grigoriev I.V."/>
            <person name="Hibbett D.S."/>
            <person name="Martin F."/>
        </authorList>
    </citation>
    <scope>NUCLEOTIDE SEQUENCE [LARGE SCALE GENOMIC DNA]</scope>
    <source>
        <strain evidence="2">441</strain>
    </source>
</reference>
<gene>
    <name evidence="1" type="ORF">PISMIDRAFT_142197</name>
</gene>
<evidence type="ECO:0000313" key="2">
    <source>
        <dbReference type="Proteomes" id="UP000054018"/>
    </source>
</evidence>
<dbReference type="EMBL" id="KN833694">
    <property type="protein sequence ID" value="KIK27810.1"/>
    <property type="molecule type" value="Genomic_DNA"/>
</dbReference>
<sequence>MYHPTFRSRVCQLLSHSMFRRVRAFVVMITFTSRSSWEQGMHMKYRDSGLLLRYV</sequence>
<dbReference type="HOGENOM" id="CLU_3033243_0_0_1"/>
<accession>A0A0C9YS22</accession>
<reference evidence="1 2" key="1">
    <citation type="submission" date="2014-04" db="EMBL/GenBank/DDBJ databases">
        <authorList>
            <consortium name="DOE Joint Genome Institute"/>
            <person name="Kuo A."/>
            <person name="Kohler A."/>
            <person name="Costa M.D."/>
            <person name="Nagy L.G."/>
            <person name="Floudas D."/>
            <person name="Copeland A."/>
            <person name="Barry K.W."/>
            <person name="Cichocki N."/>
            <person name="Veneault-Fourrey C."/>
            <person name="LaButti K."/>
            <person name="Lindquist E.A."/>
            <person name="Lipzen A."/>
            <person name="Lundell T."/>
            <person name="Morin E."/>
            <person name="Murat C."/>
            <person name="Sun H."/>
            <person name="Tunlid A."/>
            <person name="Henrissat B."/>
            <person name="Grigoriev I.V."/>
            <person name="Hibbett D.S."/>
            <person name="Martin F."/>
            <person name="Nordberg H.P."/>
            <person name="Cantor M.N."/>
            <person name="Hua S.X."/>
        </authorList>
    </citation>
    <scope>NUCLEOTIDE SEQUENCE [LARGE SCALE GENOMIC DNA]</scope>
    <source>
        <strain evidence="1 2">441</strain>
    </source>
</reference>
<organism evidence="1 2">
    <name type="scientific">Pisolithus microcarpus 441</name>
    <dbReference type="NCBI Taxonomy" id="765257"/>
    <lineage>
        <taxon>Eukaryota</taxon>
        <taxon>Fungi</taxon>
        <taxon>Dikarya</taxon>
        <taxon>Basidiomycota</taxon>
        <taxon>Agaricomycotina</taxon>
        <taxon>Agaricomycetes</taxon>
        <taxon>Agaricomycetidae</taxon>
        <taxon>Boletales</taxon>
        <taxon>Sclerodermatineae</taxon>
        <taxon>Pisolithaceae</taxon>
        <taxon>Pisolithus</taxon>
    </lineage>
</organism>
<keyword evidence="2" id="KW-1185">Reference proteome</keyword>